<feature type="compositionally biased region" description="Basic and acidic residues" evidence="1">
    <location>
        <begin position="339"/>
        <end position="348"/>
    </location>
</feature>
<evidence type="ECO:0000256" key="2">
    <source>
        <dbReference type="SAM" id="Phobius"/>
    </source>
</evidence>
<keyword evidence="2" id="KW-1133">Transmembrane helix</keyword>
<keyword evidence="5" id="KW-1185">Reference proteome</keyword>
<protein>
    <recommendedName>
        <fullName evidence="6">Ig-like domain-containing protein</fullName>
    </recommendedName>
</protein>
<proteinExistence type="predicted"/>
<keyword evidence="3" id="KW-0732">Signal</keyword>
<feature type="compositionally biased region" description="Polar residues" evidence="1">
    <location>
        <begin position="328"/>
        <end position="338"/>
    </location>
</feature>
<dbReference type="EMBL" id="JAIZAY010000012">
    <property type="protein sequence ID" value="KAJ8031590.1"/>
    <property type="molecule type" value="Genomic_DNA"/>
</dbReference>
<evidence type="ECO:0008006" key="6">
    <source>
        <dbReference type="Google" id="ProtNLM"/>
    </source>
</evidence>
<feature type="region of interest" description="Disordered" evidence="1">
    <location>
        <begin position="321"/>
        <end position="356"/>
    </location>
</feature>
<evidence type="ECO:0000313" key="5">
    <source>
        <dbReference type="Proteomes" id="UP001152320"/>
    </source>
</evidence>
<gene>
    <name evidence="4" type="ORF">HOLleu_24829</name>
</gene>
<reference evidence="4" key="1">
    <citation type="submission" date="2021-10" db="EMBL/GenBank/DDBJ databases">
        <title>Tropical sea cucumber genome reveals ecological adaptation and Cuvierian tubules defense mechanism.</title>
        <authorList>
            <person name="Chen T."/>
        </authorList>
    </citation>
    <scope>NUCLEOTIDE SEQUENCE</scope>
    <source>
        <strain evidence="4">Nanhai2018</strain>
        <tissue evidence="4">Muscle</tissue>
    </source>
</reference>
<keyword evidence="2" id="KW-0812">Transmembrane</keyword>
<sequence>MALVSRIVFTSLLVYSSFGTPLDVSFELEDSDINEIIFVNETDIVLRCCVAVAGEANDYTLSIEHENRDDPVLQSRNENSLKYVIKKVTINDGGEYICNVSFIGVDGSTQTTAKTLYLNVQDGISPQCFRNGTAGQPYNDGDLLLMTCYCRDIDRPCSWISSVLGSQRAITVIPYETKNRLFKMILRLLVKVGSSNSTISTTRYVCSNGPAFTQRCQIGPQTASSTDVIINSNTEDTSDNLDCVKLTASTFTSQKEVTAIIVNTTPTISKRESRSTVITGAGEANTKPNVIVIAALVGTIVFVVIIILLIIFILMKRGRDRTNKTDSGRNQLYSNNVYRSDEHGKDNRNGPTDSYYYDINPYEGNSQMDHNLKPSESKEANTYMRTIMHM</sequence>
<dbReference type="InterPro" id="IPR013783">
    <property type="entry name" value="Ig-like_fold"/>
</dbReference>
<dbReference type="Proteomes" id="UP001152320">
    <property type="component" value="Chromosome 12"/>
</dbReference>
<dbReference type="Gene3D" id="2.60.40.10">
    <property type="entry name" value="Immunoglobulins"/>
    <property type="match status" value="1"/>
</dbReference>
<comment type="caution">
    <text evidence="4">The sequence shown here is derived from an EMBL/GenBank/DDBJ whole genome shotgun (WGS) entry which is preliminary data.</text>
</comment>
<keyword evidence="2" id="KW-0472">Membrane</keyword>
<dbReference type="InterPro" id="IPR036179">
    <property type="entry name" value="Ig-like_dom_sf"/>
</dbReference>
<feature type="signal peptide" evidence="3">
    <location>
        <begin position="1"/>
        <end position="19"/>
    </location>
</feature>
<dbReference type="OrthoDB" id="10615689at2759"/>
<evidence type="ECO:0000313" key="4">
    <source>
        <dbReference type="EMBL" id="KAJ8031590.1"/>
    </source>
</evidence>
<name>A0A9Q1H3X9_HOLLE</name>
<organism evidence="4 5">
    <name type="scientific">Holothuria leucospilota</name>
    <name type="common">Black long sea cucumber</name>
    <name type="synonym">Mertensiothuria leucospilota</name>
    <dbReference type="NCBI Taxonomy" id="206669"/>
    <lineage>
        <taxon>Eukaryota</taxon>
        <taxon>Metazoa</taxon>
        <taxon>Echinodermata</taxon>
        <taxon>Eleutherozoa</taxon>
        <taxon>Echinozoa</taxon>
        <taxon>Holothuroidea</taxon>
        <taxon>Aspidochirotacea</taxon>
        <taxon>Aspidochirotida</taxon>
        <taxon>Holothuriidae</taxon>
        <taxon>Holothuria</taxon>
    </lineage>
</organism>
<dbReference type="SUPFAM" id="SSF48726">
    <property type="entry name" value="Immunoglobulin"/>
    <property type="match status" value="1"/>
</dbReference>
<feature type="transmembrane region" description="Helical" evidence="2">
    <location>
        <begin position="290"/>
        <end position="314"/>
    </location>
</feature>
<accession>A0A9Q1H3X9</accession>
<evidence type="ECO:0000256" key="1">
    <source>
        <dbReference type="SAM" id="MobiDB-lite"/>
    </source>
</evidence>
<feature type="chain" id="PRO_5040116455" description="Ig-like domain-containing protein" evidence="3">
    <location>
        <begin position="20"/>
        <end position="390"/>
    </location>
</feature>
<evidence type="ECO:0000256" key="3">
    <source>
        <dbReference type="SAM" id="SignalP"/>
    </source>
</evidence>
<dbReference type="AlphaFoldDB" id="A0A9Q1H3X9"/>